<gene>
    <name evidence="1" type="ORF">A9C19_01190</name>
</gene>
<evidence type="ECO:0000313" key="2">
    <source>
        <dbReference type="Proteomes" id="UP000181936"/>
    </source>
</evidence>
<dbReference type="AlphaFoldDB" id="A0A1L3MM98"/>
<proteinExistence type="predicted"/>
<accession>A0A1L3MM98</accession>
<protein>
    <submittedName>
        <fullName evidence="1">Uncharacterized protein</fullName>
    </submittedName>
</protein>
<dbReference type="EMBL" id="CP016020">
    <property type="protein sequence ID" value="APH03480.1"/>
    <property type="molecule type" value="Genomic_DNA"/>
</dbReference>
<reference evidence="1 2" key="1">
    <citation type="journal article" date="2016" name="Sci. Rep.">
        <title>Complete genome sequence and transcriptomic analysis of a novel marine strain Bacillus weihaiensis reveals the mechanism of brown algae degradation.</title>
        <authorList>
            <person name="Zhu Y."/>
            <person name="Chen P."/>
            <person name="Bao Y."/>
            <person name="Men Y."/>
            <person name="Zeng Y."/>
            <person name="Yang J."/>
            <person name="Sun J."/>
            <person name="Sun Y."/>
        </authorList>
    </citation>
    <scope>NUCLEOTIDE SEQUENCE [LARGE SCALE GENOMIC DNA]</scope>
    <source>
        <strain evidence="1 2">Alg07</strain>
    </source>
</reference>
<sequence>MKRRKNNRNQLYYTRKVSHIINEHQHEIELETIRYSNQFYVIATICQDKPPYLDCMGKGKDHNEREAMRLALKELYGRAYKTRG</sequence>
<organism evidence="1 2">
    <name type="scientific">Bacillus weihaiensis</name>
    <dbReference type="NCBI Taxonomy" id="1547283"/>
    <lineage>
        <taxon>Bacteria</taxon>
        <taxon>Bacillati</taxon>
        <taxon>Bacillota</taxon>
        <taxon>Bacilli</taxon>
        <taxon>Bacillales</taxon>
        <taxon>Bacillaceae</taxon>
        <taxon>Bacillus</taxon>
    </lineage>
</organism>
<name>A0A1L3MM98_9BACI</name>
<keyword evidence="2" id="KW-1185">Reference proteome</keyword>
<dbReference type="KEGG" id="bwh:A9C19_01190"/>
<evidence type="ECO:0000313" key="1">
    <source>
        <dbReference type="EMBL" id="APH03480.1"/>
    </source>
</evidence>
<dbReference type="Proteomes" id="UP000181936">
    <property type="component" value="Chromosome"/>
</dbReference>